<keyword evidence="8" id="KW-0539">Nucleus</keyword>
<keyword evidence="4" id="KW-0677">Repeat</keyword>
<dbReference type="PANTHER" id="PTHR13224">
    <property type="entry name" value="THYROID HORMONE RECEPTOR-ASSOCIATED PROTEIN-RELATED"/>
    <property type="match status" value="1"/>
</dbReference>
<comment type="subcellular location">
    <subcellularLocation>
        <location evidence="1">Nucleus</location>
    </subcellularLocation>
</comment>
<evidence type="ECO:0000256" key="7">
    <source>
        <dbReference type="ARBA" id="ARBA00023163"/>
    </source>
</evidence>
<evidence type="ECO:0000313" key="12">
    <source>
        <dbReference type="EMBL" id="KAG7312920.1"/>
    </source>
</evidence>
<accession>A0ABQ7R6J2</accession>
<protein>
    <recommendedName>
        <fullName evidence="14">Mediator of RNA polymerase II transcription subunit 16</fullName>
    </recommendedName>
</protein>
<feature type="domain" description="Mediator complex subunit 16 C-terminal" evidence="11">
    <location>
        <begin position="415"/>
        <end position="478"/>
    </location>
</feature>
<keyword evidence="3" id="KW-0853">WD repeat</keyword>
<name>A0ABQ7R6J2_PLUXY</name>
<dbReference type="InterPro" id="IPR048339">
    <property type="entry name" value="Mediator_Med16_C"/>
</dbReference>
<evidence type="ECO:0000313" key="13">
    <source>
        <dbReference type="Proteomes" id="UP000823941"/>
    </source>
</evidence>
<evidence type="ECO:0000259" key="10">
    <source>
        <dbReference type="Pfam" id="PF20718"/>
    </source>
</evidence>
<evidence type="ECO:0000256" key="2">
    <source>
        <dbReference type="ARBA" id="ARBA00006543"/>
    </source>
</evidence>
<dbReference type="Proteomes" id="UP000823941">
    <property type="component" value="Chromosome 2"/>
</dbReference>
<reference evidence="12 13" key="1">
    <citation type="submission" date="2021-06" db="EMBL/GenBank/DDBJ databases">
        <title>A haploid diamondback moth (Plutella xylostella L.) genome assembly resolves 31 chromosomes and identifies a diamide resistance mutation.</title>
        <authorList>
            <person name="Ward C.M."/>
            <person name="Perry K.D."/>
            <person name="Baker G."/>
            <person name="Powis K."/>
            <person name="Heckel D.G."/>
            <person name="Baxter S.W."/>
        </authorList>
    </citation>
    <scope>NUCLEOTIDE SEQUENCE [LARGE SCALE GENOMIC DNA]</scope>
    <source>
        <strain evidence="12 13">LV</strain>
        <tissue evidence="12">Single pupa</tissue>
    </source>
</reference>
<dbReference type="InterPro" id="IPR048338">
    <property type="entry name" value="Mediator_Med16"/>
</dbReference>
<comment type="caution">
    <text evidence="12">The sequence shown here is derived from an EMBL/GenBank/DDBJ whole genome shotgun (WGS) entry which is preliminary data.</text>
</comment>
<dbReference type="Pfam" id="PF20718">
    <property type="entry name" value="Med16_bridge"/>
    <property type="match status" value="1"/>
</dbReference>
<evidence type="ECO:0000259" key="11">
    <source>
        <dbReference type="Pfam" id="PF20719"/>
    </source>
</evidence>
<evidence type="ECO:0000256" key="3">
    <source>
        <dbReference type="ARBA" id="ARBA00022574"/>
    </source>
</evidence>
<evidence type="ECO:0000256" key="5">
    <source>
        <dbReference type="ARBA" id="ARBA00023015"/>
    </source>
</evidence>
<comment type="similarity">
    <text evidence="2">Belongs to the Mediator complex subunit 16 family.</text>
</comment>
<evidence type="ECO:0000256" key="8">
    <source>
        <dbReference type="ARBA" id="ARBA00023242"/>
    </source>
</evidence>
<evidence type="ECO:0000256" key="1">
    <source>
        <dbReference type="ARBA" id="ARBA00004123"/>
    </source>
</evidence>
<organism evidence="12 13">
    <name type="scientific">Plutella xylostella</name>
    <name type="common">Diamondback moth</name>
    <name type="synonym">Plutella maculipennis</name>
    <dbReference type="NCBI Taxonomy" id="51655"/>
    <lineage>
        <taxon>Eukaryota</taxon>
        <taxon>Metazoa</taxon>
        <taxon>Ecdysozoa</taxon>
        <taxon>Arthropoda</taxon>
        <taxon>Hexapoda</taxon>
        <taxon>Insecta</taxon>
        <taxon>Pterygota</taxon>
        <taxon>Neoptera</taxon>
        <taxon>Endopterygota</taxon>
        <taxon>Lepidoptera</taxon>
        <taxon>Glossata</taxon>
        <taxon>Ditrysia</taxon>
        <taxon>Yponomeutoidea</taxon>
        <taxon>Plutellidae</taxon>
        <taxon>Plutella</taxon>
    </lineage>
</organism>
<dbReference type="Pfam" id="PF20719">
    <property type="entry name" value="Med16_C"/>
    <property type="match status" value="1"/>
</dbReference>
<evidence type="ECO:0000256" key="9">
    <source>
        <dbReference type="SAM" id="MobiDB-lite"/>
    </source>
</evidence>
<sequence length="483" mass="51966">MWKLTERAYPVHKLLSKGPVQGGTTPGGGPKPASDCFNTLTAAWASTGRVVCSRARRTAAAVALATQNQLTILCRMQVISTPVVTGTSEPAGASPPKKQKHGSGLSTSGASTAVISCVDISRLGGVVLAIDSRAQLHVFKLLLHSDCHTNPLSLQQTSNLLEYSIVSGIDCMDVLITLKPPALEALYDRLTETFQRQPPAFQQYYYQSWLKLRCTLLRLIPSQQASASALTSYHALQLVWAGAAAALRLDERSDAAARALADDTNDEKSLLALESLREVPGGAELGALRRPLRRAADTAAAALAAAAAREMHKYSLHSDPTAINLIRKLLVLGRACGGADCLQRPLARLANSNTPAPDLIEECASLTAQLSTPRVWDSLPRCCVSSYERTGPLYFEYGVEPEALRCNPEPPASNCDTTPTPTMDAMRYMYLGGRPARWRQCGRCGARALAAALPNKHPLHKAYDGRFMASCRCGGKWTLCSNI</sequence>
<proteinExistence type="inferred from homology"/>
<keyword evidence="5" id="KW-0805">Transcription regulation</keyword>
<feature type="domain" description="Mediator of RNA polymerase II transcription subunit 16 central helical bridge" evidence="10">
    <location>
        <begin position="160"/>
        <end position="334"/>
    </location>
</feature>
<evidence type="ECO:0008006" key="14">
    <source>
        <dbReference type="Google" id="ProtNLM"/>
    </source>
</evidence>
<evidence type="ECO:0000256" key="4">
    <source>
        <dbReference type="ARBA" id="ARBA00022737"/>
    </source>
</evidence>
<feature type="region of interest" description="Disordered" evidence="9">
    <location>
        <begin position="85"/>
        <end position="105"/>
    </location>
</feature>
<evidence type="ECO:0000256" key="6">
    <source>
        <dbReference type="ARBA" id="ARBA00023159"/>
    </source>
</evidence>
<keyword evidence="6" id="KW-0010">Activator</keyword>
<dbReference type="InterPro" id="IPR048616">
    <property type="entry name" value="MED16_bridge"/>
</dbReference>
<gene>
    <name evidence="12" type="ORF">JYU34_001318</name>
</gene>
<dbReference type="PANTHER" id="PTHR13224:SF6">
    <property type="entry name" value="MEDIATOR OF RNA POLYMERASE II TRANSCRIPTION SUBUNIT 16"/>
    <property type="match status" value="1"/>
</dbReference>
<keyword evidence="13" id="KW-1185">Reference proteome</keyword>
<keyword evidence="7" id="KW-0804">Transcription</keyword>
<dbReference type="EMBL" id="JAHIBW010000002">
    <property type="protein sequence ID" value="KAG7312920.1"/>
    <property type="molecule type" value="Genomic_DNA"/>
</dbReference>